<evidence type="ECO:0000313" key="2">
    <source>
        <dbReference type="EMBL" id="MBV2358992.1"/>
    </source>
</evidence>
<name>A0ABS6N4Q0_9RHOB</name>
<dbReference type="PROSITE" id="PS51257">
    <property type="entry name" value="PROKAR_LIPOPROTEIN"/>
    <property type="match status" value="1"/>
</dbReference>
<keyword evidence="3" id="KW-1185">Reference proteome</keyword>
<evidence type="ECO:0000313" key="3">
    <source>
        <dbReference type="Proteomes" id="UP001166293"/>
    </source>
</evidence>
<evidence type="ECO:0008006" key="4">
    <source>
        <dbReference type="Google" id="ProtNLM"/>
    </source>
</evidence>
<protein>
    <recommendedName>
        <fullName evidence="4">Lipoprotein</fullName>
    </recommendedName>
</protein>
<feature type="signal peptide" evidence="1">
    <location>
        <begin position="1"/>
        <end position="19"/>
    </location>
</feature>
<gene>
    <name evidence="2" type="ORF">KUH32_04325</name>
</gene>
<comment type="caution">
    <text evidence="2">The sequence shown here is derived from an EMBL/GenBank/DDBJ whole genome shotgun (WGS) entry which is preliminary data.</text>
</comment>
<proteinExistence type="predicted"/>
<accession>A0ABS6N4Q0</accession>
<reference evidence="2" key="1">
    <citation type="submission" date="2021-06" db="EMBL/GenBank/DDBJ databases">
        <title>Thalassococcus sp. CAU 1522 isolated from sea sand, Republic of Korea.</title>
        <authorList>
            <person name="Kim W."/>
        </authorList>
    </citation>
    <scope>NUCLEOTIDE SEQUENCE</scope>
    <source>
        <strain evidence="2">CAU 1522</strain>
    </source>
</reference>
<dbReference type="Proteomes" id="UP001166293">
    <property type="component" value="Unassembled WGS sequence"/>
</dbReference>
<feature type="chain" id="PRO_5047488047" description="Lipoprotein" evidence="1">
    <location>
        <begin position="20"/>
        <end position="178"/>
    </location>
</feature>
<keyword evidence="1" id="KW-0732">Signal</keyword>
<organism evidence="2 3">
    <name type="scientific">Thalassococcus arenae</name>
    <dbReference type="NCBI Taxonomy" id="2851652"/>
    <lineage>
        <taxon>Bacteria</taxon>
        <taxon>Pseudomonadati</taxon>
        <taxon>Pseudomonadota</taxon>
        <taxon>Alphaproteobacteria</taxon>
        <taxon>Rhodobacterales</taxon>
        <taxon>Roseobacteraceae</taxon>
        <taxon>Thalassococcus</taxon>
    </lineage>
</organism>
<evidence type="ECO:0000256" key="1">
    <source>
        <dbReference type="SAM" id="SignalP"/>
    </source>
</evidence>
<dbReference type="EMBL" id="JAHRWL010000001">
    <property type="protein sequence ID" value="MBV2358992.1"/>
    <property type="molecule type" value="Genomic_DNA"/>
</dbReference>
<dbReference type="RefSeq" id="WP_217776830.1">
    <property type="nucleotide sequence ID" value="NZ_JAHRWL010000001.1"/>
</dbReference>
<sequence>MIRILLILALALQGCTAIDAVTAARLGTTDPLSADPAVYRVIAHLPEGLEIIPGSARLVLVATRDGQTAGGEFVLDRQTSGRQSAFSVADRDLPALRAAQAAARTWETEDPQGTSGSLSLSFGLCTVDGGPDMDVPVSAEIAIDGGTPRPLLRPTPVRRYLAMMRQAGRPVGPCENTA</sequence>